<evidence type="ECO:0000313" key="7">
    <source>
        <dbReference type="EMBL" id="KAL3766711.1"/>
    </source>
</evidence>
<evidence type="ECO:0000313" key="8">
    <source>
        <dbReference type="Proteomes" id="UP001530400"/>
    </source>
</evidence>
<keyword evidence="8" id="KW-1185">Reference proteome</keyword>
<evidence type="ECO:0000256" key="4">
    <source>
        <dbReference type="ARBA" id="ARBA00023014"/>
    </source>
</evidence>
<dbReference type="InterPro" id="IPR036922">
    <property type="entry name" value="Rieske_2Fe-2S_sf"/>
</dbReference>
<dbReference type="Gene3D" id="2.102.10.10">
    <property type="entry name" value="Rieske [2Fe-2S] iron-sulphur domain"/>
    <property type="match status" value="1"/>
</dbReference>
<dbReference type="Proteomes" id="UP001530400">
    <property type="component" value="Unassembled WGS sequence"/>
</dbReference>
<sequence>VDGEEEEVRRRRNKPSQPQANHIIYTDFVELFADGRACEKQKPSISTMRRKATPFSAVIILIAASCLMVAHCLQAPLRQTASSLSRRSRRLTHASHATHPKPLNALYMNAVPNYFDIKSKEDTESTRETSKKGIIRRLRDRISKTFGDKGDKNNVDEKDNDNKPSLLDVARLKLALAMSNFSLNFFGQGEEWVVACPKTRVGPGVITPCVVNGLDLIIFASRDGKRLDAFANSCPHLGSPFDLATIEQKPALEGGVEAEGGGCVDCIVCPVHRTAFEIQSGNVRGEWCPYPPILGGIMGYVKPKQGLVKFAVRLRGKNVEVRIATSMKNVNKGDEEADGMTDIY</sequence>
<proteinExistence type="predicted"/>
<keyword evidence="4" id="KW-0411">Iron-sulfur</keyword>
<keyword evidence="1" id="KW-0001">2Fe-2S</keyword>
<evidence type="ECO:0000256" key="5">
    <source>
        <dbReference type="SAM" id="Phobius"/>
    </source>
</evidence>
<dbReference type="PROSITE" id="PS51296">
    <property type="entry name" value="RIESKE"/>
    <property type="match status" value="1"/>
</dbReference>
<dbReference type="InterPro" id="IPR017941">
    <property type="entry name" value="Rieske_2Fe-2S"/>
</dbReference>
<comment type="caution">
    <text evidence="7">The sequence shown here is derived from an EMBL/GenBank/DDBJ whole genome shotgun (WGS) entry which is preliminary data.</text>
</comment>
<keyword evidence="5" id="KW-0812">Transmembrane</keyword>
<keyword evidence="2" id="KW-0479">Metal-binding</keyword>
<organism evidence="7 8">
    <name type="scientific">Cyclotella atomus</name>
    <dbReference type="NCBI Taxonomy" id="382360"/>
    <lineage>
        <taxon>Eukaryota</taxon>
        <taxon>Sar</taxon>
        <taxon>Stramenopiles</taxon>
        <taxon>Ochrophyta</taxon>
        <taxon>Bacillariophyta</taxon>
        <taxon>Coscinodiscophyceae</taxon>
        <taxon>Thalassiosirophycidae</taxon>
        <taxon>Stephanodiscales</taxon>
        <taxon>Stephanodiscaceae</taxon>
        <taxon>Cyclotella</taxon>
    </lineage>
</organism>
<accession>A0ABD3MRT9</accession>
<feature type="non-terminal residue" evidence="7">
    <location>
        <position position="1"/>
    </location>
</feature>
<dbReference type="GO" id="GO:0046872">
    <property type="term" value="F:metal ion binding"/>
    <property type="evidence" value="ECO:0007669"/>
    <property type="project" value="UniProtKB-KW"/>
</dbReference>
<keyword evidence="3" id="KW-0408">Iron</keyword>
<reference evidence="7 8" key="1">
    <citation type="submission" date="2024-10" db="EMBL/GenBank/DDBJ databases">
        <title>Updated reference genomes for cyclostephanoid diatoms.</title>
        <authorList>
            <person name="Roberts W.R."/>
            <person name="Alverson A.J."/>
        </authorList>
    </citation>
    <scope>NUCLEOTIDE SEQUENCE [LARGE SCALE GENOMIC DNA]</scope>
    <source>
        <strain evidence="7 8">AJA010-31</strain>
    </source>
</reference>
<dbReference type="EMBL" id="JALLPJ020001381">
    <property type="protein sequence ID" value="KAL3766711.1"/>
    <property type="molecule type" value="Genomic_DNA"/>
</dbReference>
<feature type="transmembrane region" description="Helical" evidence="5">
    <location>
        <begin position="55"/>
        <end position="77"/>
    </location>
</feature>
<gene>
    <name evidence="7" type="ORF">ACHAWO_001143</name>
</gene>
<dbReference type="SUPFAM" id="SSF50022">
    <property type="entry name" value="ISP domain"/>
    <property type="match status" value="1"/>
</dbReference>
<dbReference type="Pfam" id="PF00355">
    <property type="entry name" value="Rieske"/>
    <property type="match status" value="1"/>
</dbReference>
<dbReference type="GO" id="GO:0051537">
    <property type="term" value="F:2 iron, 2 sulfur cluster binding"/>
    <property type="evidence" value="ECO:0007669"/>
    <property type="project" value="UniProtKB-KW"/>
</dbReference>
<name>A0ABD3MRT9_9STRA</name>
<evidence type="ECO:0000259" key="6">
    <source>
        <dbReference type="PROSITE" id="PS51296"/>
    </source>
</evidence>
<feature type="domain" description="Rieske" evidence="6">
    <location>
        <begin position="193"/>
        <end position="321"/>
    </location>
</feature>
<keyword evidence="5" id="KW-0472">Membrane</keyword>
<keyword evidence="5" id="KW-1133">Transmembrane helix</keyword>
<evidence type="ECO:0000256" key="1">
    <source>
        <dbReference type="ARBA" id="ARBA00022714"/>
    </source>
</evidence>
<evidence type="ECO:0000256" key="3">
    <source>
        <dbReference type="ARBA" id="ARBA00023004"/>
    </source>
</evidence>
<protein>
    <recommendedName>
        <fullName evidence="6">Rieske domain-containing protein</fullName>
    </recommendedName>
</protein>
<dbReference type="AlphaFoldDB" id="A0ABD3MRT9"/>
<evidence type="ECO:0000256" key="2">
    <source>
        <dbReference type="ARBA" id="ARBA00022723"/>
    </source>
</evidence>